<keyword evidence="1" id="KW-0472">Membrane</keyword>
<gene>
    <name evidence="2" type="ORF">DR78_1938</name>
</gene>
<feature type="transmembrane region" description="Helical" evidence="1">
    <location>
        <begin position="300"/>
        <end position="325"/>
    </location>
</feature>
<proteinExistence type="predicted"/>
<feature type="transmembrane region" description="Helical" evidence="1">
    <location>
        <begin position="205"/>
        <end position="225"/>
    </location>
</feature>
<organism evidence="2 3">
    <name type="scientific">Francisella philomiragia</name>
    <dbReference type="NCBI Taxonomy" id="28110"/>
    <lineage>
        <taxon>Bacteria</taxon>
        <taxon>Pseudomonadati</taxon>
        <taxon>Pseudomonadota</taxon>
        <taxon>Gammaproteobacteria</taxon>
        <taxon>Thiotrichales</taxon>
        <taxon>Francisellaceae</taxon>
        <taxon>Francisella</taxon>
    </lineage>
</organism>
<dbReference type="AlphaFoldDB" id="A0AAW3DBZ8"/>
<evidence type="ECO:0000313" key="2">
    <source>
        <dbReference type="EMBL" id="KFJ43601.1"/>
    </source>
</evidence>
<accession>A0AAW3DBZ8</accession>
<dbReference type="EMBL" id="JOUE01000003">
    <property type="protein sequence ID" value="KFJ43601.1"/>
    <property type="molecule type" value="Genomic_DNA"/>
</dbReference>
<evidence type="ECO:0000256" key="1">
    <source>
        <dbReference type="SAM" id="Phobius"/>
    </source>
</evidence>
<dbReference type="Proteomes" id="UP000029117">
    <property type="component" value="Unassembled WGS sequence"/>
</dbReference>
<name>A0AAW3DBZ8_9GAMM</name>
<comment type="caution">
    <text evidence="2">The sequence shown here is derived from an EMBL/GenBank/DDBJ whole genome shotgun (WGS) entry which is preliminary data.</text>
</comment>
<keyword evidence="1" id="KW-0812">Transmembrane</keyword>
<reference evidence="2 3" key="1">
    <citation type="submission" date="2014-04" db="EMBL/GenBank/DDBJ databases">
        <authorList>
            <person name="Bishop-Lilly K.A."/>
            <person name="Broomall S.M."/>
            <person name="Chain P.S."/>
            <person name="Chertkov O."/>
            <person name="Coyne S.R."/>
            <person name="Daligault H.E."/>
            <person name="Davenport K.W."/>
            <person name="Erkkila T."/>
            <person name="Frey K.G."/>
            <person name="Gibbons H.S."/>
            <person name="Gu W."/>
            <person name="Jaissle J."/>
            <person name="Johnson S.L."/>
            <person name="Koroleva G.I."/>
            <person name="Ladner J.T."/>
            <person name="Lo C.-C."/>
            <person name="Minogue T.D."/>
            <person name="Munk C."/>
            <person name="Palacios G.F."/>
            <person name="Redden C.L."/>
            <person name="Rosenzweig C.N."/>
            <person name="Scholz M.B."/>
            <person name="Teshima H."/>
            <person name="Xu Y."/>
        </authorList>
    </citation>
    <scope>NUCLEOTIDE SEQUENCE [LARGE SCALE GENOMIC DNA]</scope>
    <source>
        <strain evidence="2 3">FAJ</strain>
    </source>
</reference>
<protein>
    <submittedName>
        <fullName evidence="2">Uncharacterized protein</fullName>
    </submittedName>
</protein>
<dbReference type="RefSeq" id="WP_035735943.1">
    <property type="nucleotide sequence ID" value="NZ_JACTRV010000030.1"/>
</dbReference>
<keyword evidence="1" id="KW-1133">Transmembrane helix</keyword>
<sequence length="328" mass="37905">MNNNQDKTITIGKHENISFQVVQNIYNEITGKKESISKRFDNNYKISFNDIKQLNKKMLDISEQFNISNQNCNITIYHTNDQKEIYSSFERFSIRDMSSTNPVESIELEYNFMILLPKTNTPKSYNIKINLRSRAALIQKEKNSDDMIPDIFFFISDITASYKIEYIDYVVAKNFQHTIDEWLNSIDQSTTPKINKFISSHYSSIPFHAHILTIILLSIIFLIIVPKLMLLKESLPLLLQLAIICFTSIYVISNIVGKLTLNMTLNLRNLKPLSYIKLNKGDEDVIDKTVKLNSKSKIKVIISLIGVILINIVSSLIILTLQHWMTIL</sequence>
<evidence type="ECO:0000313" key="3">
    <source>
        <dbReference type="Proteomes" id="UP000029117"/>
    </source>
</evidence>
<feature type="transmembrane region" description="Helical" evidence="1">
    <location>
        <begin position="237"/>
        <end position="261"/>
    </location>
</feature>